<evidence type="ECO:0000256" key="3">
    <source>
        <dbReference type="ARBA" id="ARBA00022525"/>
    </source>
</evidence>
<keyword evidence="4" id="KW-0027">Amidation</keyword>
<evidence type="ECO:0000313" key="7">
    <source>
        <dbReference type="EMBL" id="KAL0829895.1"/>
    </source>
</evidence>
<dbReference type="InterPro" id="IPR001484">
    <property type="entry name" value="Pyrokinin_CS"/>
</dbReference>
<dbReference type="GO" id="GO:0005576">
    <property type="term" value="C:extracellular region"/>
    <property type="evidence" value="ECO:0007669"/>
    <property type="project" value="UniProtKB-SubCell"/>
</dbReference>
<keyword evidence="5" id="KW-0527">Neuropeptide</keyword>
<comment type="subcellular location">
    <subcellularLocation>
        <location evidence="1">Secreted</location>
    </subcellularLocation>
</comment>
<organism evidence="7 8">
    <name type="scientific">Loxostege sticticalis</name>
    <name type="common">Beet webworm moth</name>
    <dbReference type="NCBI Taxonomy" id="481309"/>
    <lineage>
        <taxon>Eukaryota</taxon>
        <taxon>Metazoa</taxon>
        <taxon>Ecdysozoa</taxon>
        <taxon>Arthropoda</taxon>
        <taxon>Hexapoda</taxon>
        <taxon>Insecta</taxon>
        <taxon>Pterygota</taxon>
        <taxon>Neoptera</taxon>
        <taxon>Endopterygota</taxon>
        <taxon>Lepidoptera</taxon>
        <taxon>Glossata</taxon>
        <taxon>Ditrysia</taxon>
        <taxon>Pyraloidea</taxon>
        <taxon>Crambidae</taxon>
        <taxon>Pyraustinae</taxon>
        <taxon>Loxostege</taxon>
    </lineage>
</organism>
<evidence type="ECO:0000256" key="6">
    <source>
        <dbReference type="SAM" id="MobiDB-lite"/>
    </source>
</evidence>
<name>A0ABD0SW29_LOXSC</name>
<evidence type="ECO:0000256" key="4">
    <source>
        <dbReference type="ARBA" id="ARBA00022815"/>
    </source>
</evidence>
<accession>A0ABD0SW29</accession>
<evidence type="ECO:0000256" key="1">
    <source>
        <dbReference type="ARBA" id="ARBA00004613"/>
    </source>
</evidence>
<comment type="similarity">
    <text evidence="2">Belongs to the pyrokinin family.</text>
</comment>
<dbReference type="GO" id="GO:0007218">
    <property type="term" value="P:neuropeptide signaling pathway"/>
    <property type="evidence" value="ECO:0007669"/>
    <property type="project" value="UniProtKB-KW"/>
</dbReference>
<reference evidence="7 8" key="1">
    <citation type="submission" date="2024-06" db="EMBL/GenBank/DDBJ databases">
        <title>A chromosome-level genome assembly of beet webworm, Loxostege sticticalis.</title>
        <authorList>
            <person name="Zhang Y."/>
        </authorList>
    </citation>
    <scope>NUCLEOTIDE SEQUENCE [LARGE SCALE GENOMIC DNA]</scope>
    <source>
        <strain evidence="7">AQ028</strain>
        <tissue evidence="7">Male pupae</tissue>
    </source>
</reference>
<evidence type="ECO:0000256" key="5">
    <source>
        <dbReference type="ARBA" id="ARBA00023320"/>
    </source>
</evidence>
<proteinExistence type="inferred from homology"/>
<comment type="caution">
    <text evidence="7">The sequence shown here is derived from an EMBL/GenBank/DDBJ whole genome shotgun (WGS) entry which is preliminary data.</text>
</comment>
<feature type="region of interest" description="Disordered" evidence="6">
    <location>
        <begin position="96"/>
        <end position="137"/>
    </location>
</feature>
<dbReference type="EMBL" id="JBEDNZ010000014">
    <property type="protein sequence ID" value="KAL0829895.1"/>
    <property type="molecule type" value="Genomic_DNA"/>
</dbReference>
<protein>
    <submittedName>
        <fullName evidence="7">Uncharacterized protein</fullName>
    </submittedName>
</protein>
<feature type="compositionally biased region" description="Basic and acidic residues" evidence="6">
    <location>
        <begin position="110"/>
        <end position="137"/>
    </location>
</feature>
<dbReference type="Proteomes" id="UP001549921">
    <property type="component" value="Unassembled WGS sequence"/>
</dbReference>
<keyword evidence="3" id="KW-0964">Secreted</keyword>
<sequence>MARLIYSKHSSANFSAKLRRDGVLNLYPFPRVGRASRHTWQVPVNDLYLDYEPVEKRQLYAFPRVGRSDMSLLREPYAEVQVPAKRTDNPGMWFGPRLGRSFKSDEDDIAVQRENARSEPERMEPIHEDREKREVGY</sequence>
<evidence type="ECO:0000313" key="8">
    <source>
        <dbReference type="Proteomes" id="UP001549921"/>
    </source>
</evidence>
<dbReference type="PROSITE" id="PS00539">
    <property type="entry name" value="PYROKININ"/>
    <property type="match status" value="1"/>
</dbReference>
<evidence type="ECO:0000256" key="2">
    <source>
        <dbReference type="ARBA" id="ARBA00007714"/>
    </source>
</evidence>
<dbReference type="AlphaFoldDB" id="A0ABD0SW29"/>
<gene>
    <name evidence="7" type="ORF">ABMA28_003373</name>
</gene>